<comment type="catalytic activity">
    <reaction evidence="5">
        <text>a 2'-deoxyadenosine in DNA + S-adenosyl-L-methionine = an N(6)-methyl-2'-deoxyadenosine in DNA + S-adenosyl-L-homocysteine + H(+)</text>
        <dbReference type="Rhea" id="RHEA:15197"/>
        <dbReference type="Rhea" id="RHEA-COMP:12418"/>
        <dbReference type="Rhea" id="RHEA-COMP:12419"/>
        <dbReference type="ChEBI" id="CHEBI:15378"/>
        <dbReference type="ChEBI" id="CHEBI:57856"/>
        <dbReference type="ChEBI" id="CHEBI:59789"/>
        <dbReference type="ChEBI" id="CHEBI:90615"/>
        <dbReference type="ChEBI" id="CHEBI:90616"/>
        <dbReference type="EC" id="2.1.1.72"/>
    </reaction>
</comment>
<dbReference type="EC" id="2.1.1.72" evidence="1"/>
<evidence type="ECO:0000256" key="1">
    <source>
        <dbReference type="ARBA" id="ARBA00011900"/>
    </source>
</evidence>
<dbReference type="InterPro" id="IPR002052">
    <property type="entry name" value="DNA_methylase_N6_adenine_CS"/>
</dbReference>
<accession>A0A9D1JBM9</accession>
<dbReference type="GO" id="GO:0043565">
    <property type="term" value="F:sequence-specific DNA binding"/>
    <property type="evidence" value="ECO:0007669"/>
    <property type="project" value="TreeGrafter"/>
</dbReference>
<dbReference type="PANTHER" id="PTHR30481">
    <property type="entry name" value="DNA ADENINE METHYLASE"/>
    <property type="match status" value="1"/>
</dbReference>
<dbReference type="GO" id="GO:0006298">
    <property type="term" value="P:mismatch repair"/>
    <property type="evidence" value="ECO:0007669"/>
    <property type="project" value="TreeGrafter"/>
</dbReference>
<evidence type="ECO:0000256" key="3">
    <source>
        <dbReference type="ARBA" id="ARBA00022679"/>
    </source>
</evidence>
<dbReference type="Gene3D" id="3.40.50.150">
    <property type="entry name" value="Vaccinia Virus protein VP39"/>
    <property type="match status" value="2"/>
</dbReference>
<dbReference type="PROSITE" id="PS00092">
    <property type="entry name" value="N6_MTASE"/>
    <property type="match status" value="1"/>
</dbReference>
<evidence type="ECO:0000256" key="4">
    <source>
        <dbReference type="ARBA" id="ARBA00022691"/>
    </source>
</evidence>
<evidence type="ECO:0000256" key="5">
    <source>
        <dbReference type="ARBA" id="ARBA00047942"/>
    </source>
</evidence>
<gene>
    <name evidence="6" type="ORF">IAA55_09690</name>
</gene>
<dbReference type="GO" id="GO:0009307">
    <property type="term" value="P:DNA restriction-modification system"/>
    <property type="evidence" value="ECO:0007669"/>
    <property type="project" value="InterPro"/>
</dbReference>
<dbReference type="EMBL" id="DVHM01000164">
    <property type="protein sequence ID" value="HIR71538.1"/>
    <property type="molecule type" value="Genomic_DNA"/>
</dbReference>
<sequence length="333" mass="38752">MAKYPKVNYIGNKEKLSDWILSEMPVKEGTVLDLFAGGCSVSYALKAGGYRVISNDILYADYVIARALVENQDQRLEEDIFARQVSNARVAELAERFAFLGERLYYPKEVRELAHLAAISETLDGDRRYLFLALLRRAMIRKLPYSRMNVPWNQIQRLRDEDYSYAKYGRKRAYHNQTFESHMRENIDAYNQAVFPGAPCRACRLDALDLIRQMEAVDVVYMDPPYPSTMNNYDSFYGLYDEMFDKKKKHMDFTQRSLFLDNMAQILEALRGKTAYVLLSQNTRSRPGPEEILELLGRYGSVTMRQKQHNYQVTGKENKNASKELLFLLRMEA</sequence>
<comment type="caution">
    <text evidence="6">The sequence shown here is derived from an EMBL/GenBank/DDBJ whole genome shotgun (WGS) entry which is preliminary data.</text>
</comment>
<proteinExistence type="predicted"/>
<keyword evidence="3" id="KW-0808">Transferase</keyword>
<organism evidence="6 7">
    <name type="scientific">Candidatus Pullilachnospira gallistercoris</name>
    <dbReference type="NCBI Taxonomy" id="2840911"/>
    <lineage>
        <taxon>Bacteria</taxon>
        <taxon>Bacillati</taxon>
        <taxon>Bacillota</taxon>
        <taxon>Clostridia</taxon>
        <taxon>Lachnospirales</taxon>
        <taxon>Lachnospiraceae</taxon>
        <taxon>Lachnospiraceae incertae sedis</taxon>
        <taxon>Candidatus Pullilachnospira</taxon>
    </lineage>
</organism>
<dbReference type="SUPFAM" id="SSF53335">
    <property type="entry name" value="S-adenosyl-L-methionine-dependent methyltransferases"/>
    <property type="match status" value="1"/>
</dbReference>
<dbReference type="PRINTS" id="PR00505">
    <property type="entry name" value="D12N6MTFRASE"/>
</dbReference>
<protein>
    <recommendedName>
        <fullName evidence="1">site-specific DNA-methyltransferase (adenine-specific)</fullName>
        <ecNumber evidence="1">2.1.1.72</ecNumber>
    </recommendedName>
</protein>
<evidence type="ECO:0000313" key="7">
    <source>
        <dbReference type="Proteomes" id="UP000823912"/>
    </source>
</evidence>
<evidence type="ECO:0000256" key="2">
    <source>
        <dbReference type="ARBA" id="ARBA00022603"/>
    </source>
</evidence>
<dbReference type="Pfam" id="PF02086">
    <property type="entry name" value="MethyltransfD12"/>
    <property type="match status" value="1"/>
</dbReference>
<reference evidence="6" key="1">
    <citation type="submission" date="2020-10" db="EMBL/GenBank/DDBJ databases">
        <authorList>
            <person name="Gilroy R."/>
        </authorList>
    </citation>
    <scope>NUCLEOTIDE SEQUENCE</scope>
    <source>
        <strain evidence="6">ChiSjej5B23-6657</strain>
    </source>
</reference>
<dbReference type="GO" id="GO:1904047">
    <property type="term" value="F:S-adenosyl-L-methionine binding"/>
    <property type="evidence" value="ECO:0007669"/>
    <property type="project" value="TreeGrafter"/>
</dbReference>
<keyword evidence="4" id="KW-0949">S-adenosyl-L-methionine</keyword>
<dbReference type="InterPro" id="IPR012327">
    <property type="entry name" value="MeTrfase_D12"/>
</dbReference>
<dbReference type="AlphaFoldDB" id="A0A9D1JBM9"/>
<name>A0A9D1JBM9_9FIRM</name>
<keyword evidence="2 6" id="KW-0489">Methyltransferase</keyword>
<dbReference type="GO" id="GO:0032259">
    <property type="term" value="P:methylation"/>
    <property type="evidence" value="ECO:0007669"/>
    <property type="project" value="UniProtKB-KW"/>
</dbReference>
<evidence type="ECO:0000313" key="6">
    <source>
        <dbReference type="EMBL" id="HIR71538.1"/>
    </source>
</evidence>
<dbReference type="InterPro" id="IPR029063">
    <property type="entry name" value="SAM-dependent_MTases_sf"/>
</dbReference>
<reference evidence="6" key="2">
    <citation type="journal article" date="2021" name="PeerJ">
        <title>Extensive microbial diversity within the chicken gut microbiome revealed by metagenomics and culture.</title>
        <authorList>
            <person name="Gilroy R."/>
            <person name="Ravi A."/>
            <person name="Getino M."/>
            <person name="Pursley I."/>
            <person name="Horton D.L."/>
            <person name="Alikhan N.F."/>
            <person name="Baker D."/>
            <person name="Gharbi K."/>
            <person name="Hall N."/>
            <person name="Watson M."/>
            <person name="Adriaenssens E.M."/>
            <person name="Foster-Nyarko E."/>
            <person name="Jarju S."/>
            <person name="Secka A."/>
            <person name="Antonio M."/>
            <person name="Oren A."/>
            <person name="Chaudhuri R.R."/>
            <person name="La Ragione R."/>
            <person name="Hildebrand F."/>
            <person name="Pallen M.J."/>
        </authorList>
    </citation>
    <scope>NUCLEOTIDE SEQUENCE</scope>
    <source>
        <strain evidence="6">ChiSjej5B23-6657</strain>
    </source>
</reference>
<dbReference type="GO" id="GO:0009007">
    <property type="term" value="F:site-specific DNA-methyltransferase (adenine-specific) activity"/>
    <property type="evidence" value="ECO:0007669"/>
    <property type="project" value="UniProtKB-EC"/>
</dbReference>
<dbReference type="Proteomes" id="UP000823912">
    <property type="component" value="Unassembled WGS sequence"/>
</dbReference>